<reference evidence="2" key="1">
    <citation type="submission" date="2020-05" db="EMBL/GenBank/DDBJ databases">
        <title>WGS assembly of Corymbia citriodora subspecies variegata.</title>
        <authorList>
            <person name="Barry K."/>
            <person name="Hundley H."/>
            <person name="Shu S."/>
            <person name="Jenkins J."/>
            <person name="Grimwood J."/>
            <person name="Baten A."/>
        </authorList>
    </citation>
    <scope>NUCLEOTIDE SEQUENCE</scope>
    <source>
        <strain evidence="2">CV2-018</strain>
    </source>
</reference>
<dbReference type="PANTHER" id="PTHR31589:SF232">
    <property type="entry name" value="NEPROSIN DOMAIN-CONTAINING PROTEIN"/>
    <property type="match status" value="1"/>
</dbReference>
<dbReference type="Gene3D" id="3.90.1320.10">
    <property type="entry name" value="Outer-capsid protein sigma 3, large lobe"/>
    <property type="match status" value="1"/>
</dbReference>
<dbReference type="InterPro" id="IPR025521">
    <property type="entry name" value="Neprosin_propep"/>
</dbReference>
<evidence type="ECO:0000313" key="3">
    <source>
        <dbReference type="Proteomes" id="UP000806378"/>
    </source>
</evidence>
<dbReference type="Gramene" id="rna-gnl|WGS:JABURB|Cocit.L5859.1">
    <property type="protein sequence ID" value="cds-KAF7850102.1"/>
    <property type="gene ID" value="gene-BT93_L5859"/>
</dbReference>
<dbReference type="PROSITE" id="PS52045">
    <property type="entry name" value="NEPROSIN_PEP_CD"/>
    <property type="match status" value="1"/>
</dbReference>
<evidence type="ECO:0000313" key="2">
    <source>
        <dbReference type="EMBL" id="KAF7850102.1"/>
    </source>
</evidence>
<organism evidence="2 3">
    <name type="scientific">Corymbia citriodora subsp. variegata</name>
    <dbReference type="NCBI Taxonomy" id="360336"/>
    <lineage>
        <taxon>Eukaryota</taxon>
        <taxon>Viridiplantae</taxon>
        <taxon>Streptophyta</taxon>
        <taxon>Embryophyta</taxon>
        <taxon>Tracheophyta</taxon>
        <taxon>Spermatophyta</taxon>
        <taxon>Magnoliopsida</taxon>
        <taxon>eudicotyledons</taxon>
        <taxon>Gunneridae</taxon>
        <taxon>Pentapetalae</taxon>
        <taxon>rosids</taxon>
        <taxon>malvids</taxon>
        <taxon>Myrtales</taxon>
        <taxon>Myrtaceae</taxon>
        <taxon>Myrtoideae</taxon>
        <taxon>Eucalypteae</taxon>
        <taxon>Corymbia</taxon>
    </lineage>
</organism>
<proteinExistence type="predicted"/>
<dbReference type="Pfam" id="PF03080">
    <property type="entry name" value="Neprosin"/>
    <property type="match status" value="1"/>
</dbReference>
<dbReference type="InterPro" id="IPR053168">
    <property type="entry name" value="Glutamic_endopeptidase"/>
</dbReference>
<accession>A0A8T0CTK6</accession>
<dbReference type="OrthoDB" id="1858978at2759"/>
<dbReference type="PANTHER" id="PTHR31589">
    <property type="entry name" value="PROTEIN, PUTATIVE (DUF239)-RELATED-RELATED"/>
    <property type="match status" value="1"/>
</dbReference>
<keyword evidence="3" id="KW-1185">Reference proteome</keyword>
<dbReference type="Pfam" id="PF14365">
    <property type="entry name" value="Neprosin_AP"/>
    <property type="match status" value="1"/>
</dbReference>
<gene>
    <name evidence="2" type="ORF">BT93_L5859</name>
</gene>
<name>A0A8T0CTK6_CORYI</name>
<evidence type="ECO:0000259" key="1">
    <source>
        <dbReference type="PROSITE" id="PS52045"/>
    </source>
</evidence>
<dbReference type="EMBL" id="MU089647">
    <property type="protein sequence ID" value="KAF7850102.1"/>
    <property type="molecule type" value="Genomic_DNA"/>
</dbReference>
<protein>
    <recommendedName>
        <fullName evidence="1">Neprosin PEP catalytic domain-containing protein</fullName>
    </recommendedName>
</protein>
<dbReference type="Proteomes" id="UP000806378">
    <property type="component" value="Unassembled WGS sequence"/>
</dbReference>
<sequence>MEDEERESGGERERDWVRLEGRQRRTWPINSARVRKKGTVLTLTVQSKMKVLPLLFVFFGVSLCEVGNISEGNNAALERQVKMMNKPPIKTFVTAEGDTIDCIDIDKQPSLEHPLLKNHKVQVVSLVDNKIENTKYGAYGRTSIYNITVARGQFSSHNIWIQNGSIDHVSMIVAGWTVSPQLYGDTLSHFFTYWTGDGYRDGCFNLLCPGFVLVDRRAIFNTPLNGSTYGGQQYELAILVQQDLKTGNWWLMIGYPPAKVGYWPMEIFSNLQNGALVTAWGGTGFAGSDGVCPPIGSGHKPDGDYRHATYFRILHWIDAKGVFVQPSKDVAERVDSDVYDLKNYHYDRDLGYWIGYGGPGGYCYE</sequence>
<feature type="domain" description="Neprosin PEP catalytic" evidence="1">
    <location>
        <begin position="114"/>
        <end position="364"/>
    </location>
</feature>
<dbReference type="InterPro" id="IPR004314">
    <property type="entry name" value="Neprosin"/>
</dbReference>
<comment type="caution">
    <text evidence="2">The sequence shown here is derived from an EMBL/GenBank/DDBJ whole genome shotgun (WGS) entry which is preliminary data.</text>
</comment>
<dbReference type="AlphaFoldDB" id="A0A8T0CTK6"/>